<evidence type="ECO:0000313" key="3">
    <source>
        <dbReference type="EMBL" id="EYB91937.1"/>
    </source>
</evidence>
<keyword evidence="2" id="KW-0472">Membrane</keyword>
<reference evidence="4" key="1">
    <citation type="journal article" date="2015" name="Nat. Genet.">
        <title>The genome and transcriptome of the zoonotic hookworm Ancylostoma ceylanicum identify infection-specific gene families.</title>
        <authorList>
            <person name="Schwarz E.M."/>
            <person name="Hu Y."/>
            <person name="Antoshechkin I."/>
            <person name="Miller M.M."/>
            <person name="Sternberg P.W."/>
            <person name="Aroian R.V."/>
        </authorList>
    </citation>
    <scope>NUCLEOTIDE SEQUENCE</scope>
    <source>
        <strain evidence="4">HY135</strain>
    </source>
</reference>
<dbReference type="Proteomes" id="UP000024635">
    <property type="component" value="Unassembled WGS sequence"/>
</dbReference>
<evidence type="ECO:0000313" key="4">
    <source>
        <dbReference type="Proteomes" id="UP000024635"/>
    </source>
</evidence>
<feature type="region of interest" description="Disordered" evidence="1">
    <location>
        <begin position="8"/>
        <end position="39"/>
    </location>
</feature>
<protein>
    <submittedName>
        <fullName evidence="3">Uncharacterized protein</fullName>
    </submittedName>
</protein>
<dbReference type="AlphaFoldDB" id="A0A016SNL7"/>
<feature type="compositionally biased region" description="Low complexity" evidence="1">
    <location>
        <begin position="12"/>
        <end position="22"/>
    </location>
</feature>
<dbReference type="OrthoDB" id="5855915at2759"/>
<comment type="caution">
    <text evidence="3">The sequence shown here is derived from an EMBL/GenBank/DDBJ whole genome shotgun (WGS) entry which is preliminary data.</text>
</comment>
<keyword evidence="2" id="KW-1133">Transmembrane helix</keyword>
<organism evidence="3 4">
    <name type="scientific">Ancylostoma ceylanicum</name>
    <dbReference type="NCBI Taxonomy" id="53326"/>
    <lineage>
        <taxon>Eukaryota</taxon>
        <taxon>Metazoa</taxon>
        <taxon>Ecdysozoa</taxon>
        <taxon>Nematoda</taxon>
        <taxon>Chromadorea</taxon>
        <taxon>Rhabditida</taxon>
        <taxon>Rhabditina</taxon>
        <taxon>Rhabditomorpha</taxon>
        <taxon>Strongyloidea</taxon>
        <taxon>Ancylostomatidae</taxon>
        <taxon>Ancylostomatinae</taxon>
        <taxon>Ancylostoma</taxon>
    </lineage>
</organism>
<feature type="transmembrane region" description="Helical" evidence="2">
    <location>
        <begin position="43"/>
        <end position="62"/>
    </location>
</feature>
<feature type="compositionally biased region" description="Basic and acidic residues" evidence="1">
    <location>
        <begin position="24"/>
        <end position="34"/>
    </location>
</feature>
<evidence type="ECO:0000256" key="2">
    <source>
        <dbReference type="SAM" id="Phobius"/>
    </source>
</evidence>
<name>A0A016SNL7_9BILA</name>
<accession>A0A016SNL7</accession>
<keyword evidence="4" id="KW-1185">Reference proteome</keyword>
<proteinExistence type="predicted"/>
<keyword evidence="2" id="KW-0812">Transmembrane</keyword>
<feature type="transmembrane region" description="Helical" evidence="2">
    <location>
        <begin position="69"/>
        <end position="96"/>
    </location>
</feature>
<evidence type="ECO:0000256" key="1">
    <source>
        <dbReference type="SAM" id="MobiDB-lite"/>
    </source>
</evidence>
<sequence length="120" mass="13452">MFLTILQVTPATSTSSDLSSDTSESEHSEDDTHLYKPTPLSPLQTLGIVSFLALYSSIYLIYAQHHKVLFYVMTSLIVLWIVFIYTAGILSVLYMITVGYDEKPQDPLEKDAEAQQESSI</sequence>
<gene>
    <name evidence="3" type="primary">Acey_s0200.g1697</name>
    <name evidence="3" type="synonym">Acey-W09G12.10</name>
    <name evidence="3" type="ORF">Y032_0200g1697</name>
</gene>
<dbReference type="EMBL" id="JARK01001536">
    <property type="protein sequence ID" value="EYB91937.1"/>
    <property type="molecule type" value="Genomic_DNA"/>
</dbReference>